<reference evidence="1 2" key="1">
    <citation type="journal article" date="2016" name="Nat. Commun.">
        <title>Thousands of microbial genomes shed light on interconnected biogeochemical processes in an aquifer system.</title>
        <authorList>
            <person name="Anantharaman K."/>
            <person name="Brown C.T."/>
            <person name="Hug L.A."/>
            <person name="Sharon I."/>
            <person name="Castelle C.J."/>
            <person name="Probst A.J."/>
            <person name="Thomas B.C."/>
            <person name="Singh A."/>
            <person name="Wilkins M.J."/>
            <person name="Karaoz U."/>
            <person name="Brodie E.L."/>
            <person name="Williams K.H."/>
            <person name="Hubbard S.S."/>
            <person name="Banfield J.F."/>
        </authorList>
    </citation>
    <scope>NUCLEOTIDE SEQUENCE [LARGE SCALE GENOMIC DNA]</scope>
</reference>
<gene>
    <name evidence="1" type="ORF">A3C15_00730</name>
</gene>
<dbReference type="EMBL" id="MFQD01000032">
    <property type="protein sequence ID" value="OGH67868.1"/>
    <property type="molecule type" value="Genomic_DNA"/>
</dbReference>
<evidence type="ECO:0000313" key="2">
    <source>
        <dbReference type="Proteomes" id="UP000176532"/>
    </source>
</evidence>
<dbReference type="AlphaFoldDB" id="A0A1F6M8H1"/>
<dbReference type="STRING" id="1798682.A3C15_00730"/>
<accession>A0A1F6M8H1</accession>
<proteinExistence type="predicted"/>
<name>A0A1F6M8H1_9BACT</name>
<comment type="caution">
    <text evidence="1">The sequence shown here is derived from an EMBL/GenBank/DDBJ whole genome shotgun (WGS) entry which is preliminary data.</text>
</comment>
<dbReference type="Proteomes" id="UP000176532">
    <property type="component" value="Unassembled WGS sequence"/>
</dbReference>
<evidence type="ECO:0000313" key="1">
    <source>
        <dbReference type="EMBL" id="OGH67868.1"/>
    </source>
</evidence>
<sequence length="271" mass="30160">MEMTIFKNNVWTQLRQVLSGRQVTPAMLAVLFALGDKKWIDEVADVLKRYAAGAGYEPTVNNTPTAPTETNHAAAEAIMGSNFLGIAQVEKAFGVKFTPAQQQKLAMIPESILKVLKACARTHILVAGFPLSINNVRANSNVVGNAEQLFCSMTGTGWYNEQPFANVNVEVRWYLLRKTPVNNSTSRWYKDQLKLLTEGEENPWARDVVFATIALFLTTGERLFETIWVRCKDTTSFRDRVCLGFSQGGLLIDDWDVEPYGSIGLASSRNS</sequence>
<organism evidence="1 2">
    <name type="scientific">Candidatus Magasanikbacteria bacterium RIFCSPHIGHO2_02_FULL_50_9b</name>
    <dbReference type="NCBI Taxonomy" id="1798682"/>
    <lineage>
        <taxon>Bacteria</taxon>
        <taxon>Candidatus Magasanikiibacteriota</taxon>
    </lineage>
</organism>
<protein>
    <submittedName>
        <fullName evidence="1">Uncharacterized protein</fullName>
    </submittedName>
</protein>